<evidence type="ECO:0000256" key="2">
    <source>
        <dbReference type="SAM" id="Phobius"/>
    </source>
</evidence>
<feature type="transmembrane region" description="Helical" evidence="2">
    <location>
        <begin position="44"/>
        <end position="66"/>
    </location>
</feature>
<gene>
    <name evidence="3" type="ORF">LRAMOSA07589</name>
</gene>
<dbReference type="EMBL" id="LK023315">
    <property type="protein sequence ID" value="CDS05060.1"/>
    <property type="molecule type" value="Genomic_DNA"/>
</dbReference>
<keyword evidence="2" id="KW-1133">Transmembrane helix</keyword>
<sequence length="203" mass="22829">MTDGLSIDSSYALDTLISTVLFAMSTIRSIVAKCTWFALSPLRYSWSISTWMISHTINIAITIATYPPVTTLLMVIGFGLLIGACAGFGVELVTSMLLSATWGKEKKTINDPAIDMEKVDDDEHQTIDQQEDMDDEVTEMRLGTKKSRHHMFDDDDDDDEENDGQDNHEANDAMYELLQHHLQSVVSNTNSDDNTQLRRRTPH</sequence>
<feature type="transmembrane region" description="Helical" evidence="2">
    <location>
        <begin position="72"/>
        <end position="98"/>
    </location>
</feature>
<proteinExistence type="predicted"/>
<feature type="compositionally biased region" description="Acidic residues" evidence="1">
    <location>
        <begin position="118"/>
        <end position="137"/>
    </location>
</feature>
<feature type="transmembrane region" description="Helical" evidence="2">
    <location>
        <begin position="12"/>
        <end position="32"/>
    </location>
</feature>
<feature type="compositionally biased region" description="Acidic residues" evidence="1">
    <location>
        <begin position="153"/>
        <end position="164"/>
    </location>
</feature>
<keyword evidence="2" id="KW-0472">Membrane</keyword>
<organism evidence="3">
    <name type="scientific">Lichtheimia ramosa</name>
    <dbReference type="NCBI Taxonomy" id="688394"/>
    <lineage>
        <taxon>Eukaryota</taxon>
        <taxon>Fungi</taxon>
        <taxon>Fungi incertae sedis</taxon>
        <taxon>Mucoromycota</taxon>
        <taxon>Mucoromycotina</taxon>
        <taxon>Mucoromycetes</taxon>
        <taxon>Mucorales</taxon>
        <taxon>Lichtheimiaceae</taxon>
        <taxon>Lichtheimia</taxon>
    </lineage>
</organism>
<name>A0A077WCC4_9FUNG</name>
<keyword evidence="2" id="KW-0812">Transmembrane</keyword>
<feature type="compositionally biased region" description="Polar residues" evidence="1">
    <location>
        <begin position="181"/>
        <end position="194"/>
    </location>
</feature>
<dbReference type="OrthoDB" id="2270199at2759"/>
<protein>
    <submittedName>
        <fullName evidence="3">Uncharacterized protein</fullName>
    </submittedName>
</protein>
<dbReference type="AlphaFoldDB" id="A0A077WCC4"/>
<evidence type="ECO:0000256" key="1">
    <source>
        <dbReference type="SAM" id="MobiDB-lite"/>
    </source>
</evidence>
<feature type="region of interest" description="Disordered" evidence="1">
    <location>
        <begin position="113"/>
        <end position="203"/>
    </location>
</feature>
<evidence type="ECO:0000313" key="3">
    <source>
        <dbReference type="EMBL" id="CDS05060.1"/>
    </source>
</evidence>
<reference evidence="3" key="1">
    <citation type="journal article" date="2014" name="Genome Announc.">
        <title>De novo whole-genome sequence and genome annotation of Lichtheimia ramosa.</title>
        <authorList>
            <person name="Linde J."/>
            <person name="Schwartze V."/>
            <person name="Binder U."/>
            <person name="Lass-Florl C."/>
            <person name="Voigt K."/>
            <person name="Horn F."/>
        </authorList>
    </citation>
    <scope>NUCLEOTIDE SEQUENCE</scope>
    <source>
        <strain evidence="3">JMRC FSU:6197</strain>
    </source>
</reference>
<accession>A0A077WCC4</accession>